<dbReference type="Gene3D" id="3.30.390.30">
    <property type="match status" value="1"/>
</dbReference>
<dbReference type="NCBIfam" id="NF005883">
    <property type="entry name" value="PRK07845.1"/>
    <property type="match status" value="1"/>
</dbReference>
<feature type="domain" description="FAD/NAD(P)-binding" evidence="6">
    <location>
        <begin position="4"/>
        <end position="332"/>
    </location>
</feature>
<feature type="binding site" evidence="4">
    <location>
        <position position="52"/>
    </location>
    <ligand>
        <name>FAD</name>
        <dbReference type="ChEBI" id="CHEBI:57692"/>
    </ligand>
</feature>
<comment type="cofactor">
    <cofactor evidence="4">
        <name>FAD</name>
        <dbReference type="ChEBI" id="CHEBI:57692"/>
    </cofactor>
    <text evidence="4">Binds 1 FAD per subunit.</text>
</comment>
<dbReference type="InterPro" id="IPR036188">
    <property type="entry name" value="FAD/NAD-bd_sf"/>
</dbReference>
<evidence type="ECO:0000256" key="1">
    <source>
        <dbReference type="ARBA" id="ARBA00007532"/>
    </source>
</evidence>
<dbReference type="InterPro" id="IPR023753">
    <property type="entry name" value="FAD/NAD-binding_dom"/>
</dbReference>
<dbReference type="Pfam" id="PF02852">
    <property type="entry name" value="Pyr_redox_dim"/>
    <property type="match status" value="1"/>
</dbReference>
<dbReference type="Gene3D" id="3.50.50.60">
    <property type="entry name" value="FAD/NAD(P)-binding domain"/>
    <property type="match status" value="2"/>
</dbReference>
<dbReference type="PANTHER" id="PTHR43014">
    <property type="entry name" value="MERCURIC REDUCTASE"/>
    <property type="match status" value="1"/>
</dbReference>
<organism evidence="7 8">
    <name type="scientific">Mycobacterium intermedium</name>
    <dbReference type="NCBI Taxonomy" id="28445"/>
    <lineage>
        <taxon>Bacteria</taxon>
        <taxon>Bacillati</taxon>
        <taxon>Actinomycetota</taxon>
        <taxon>Actinomycetes</taxon>
        <taxon>Mycobacteriales</taxon>
        <taxon>Mycobacteriaceae</taxon>
        <taxon>Mycobacterium</taxon>
        <taxon>Mycobacterium simiae complex</taxon>
    </lineage>
</organism>
<accession>A0A1E3SB58</accession>
<protein>
    <submittedName>
        <fullName evidence="7">NAD(P)H-quinone dehydrogenase</fullName>
    </submittedName>
</protein>
<evidence type="ECO:0000259" key="5">
    <source>
        <dbReference type="Pfam" id="PF02852"/>
    </source>
</evidence>
<dbReference type="STRING" id="28445.BHQ20_17950"/>
<keyword evidence="8" id="KW-1185">Reference proteome</keyword>
<evidence type="ECO:0000256" key="4">
    <source>
        <dbReference type="PIRSR" id="PIRSR000350-3"/>
    </source>
</evidence>
<name>A0A1E3SB58_MYCIE</name>
<dbReference type="SUPFAM" id="SSF51905">
    <property type="entry name" value="FAD/NAD(P)-binding domain"/>
    <property type="match status" value="1"/>
</dbReference>
<dbReference type="OrthoDB" id="4678789at2"/>
<keyword evidence="4" id="KW-0547">Nucleotide-binding</keyword>
<dbReference type="SUPFAM" id="SSF55424">
    <property type="entry name" value="FAD/NAD-linked reductases, dimerisation (C-terminal) domain"/>
    <property type="match status" value="1"/>
</dbReference>
<gene>
    <name evidence="7" type="ORF">BST27_18160</name>
</gene>
<feature type="binding site" evidence="4">
    <location>
        <position position="276"/>
    </location>
    <ligand>
        <name>NAD(+)</name>
        <dbReference type="ChEBI" id="CHEBI:57540"/>
    </ligand>
</feature>
<comment type="caution">
    <text evidence="7">The sequence shown here is derived from an EMBL/GenBank/DDBJ whole genome shotgun (WGS) entry which is preliminary data.</text>
</comment>
<evidence type="ECO:0000256" key="2">
    <source>
        <dbReference type="ARBA" id="ARBA00022630"/>
    </source>
</evidence>
<evidence type="ECO:0000256" key="3">
    <source>
        <dbReference type="ARBA" id="ARBA00022827"/>
    </source>
</evidence>
<feature type="domain" description="Pyridine nucleotide-disulphide oxidoreductase dimerisation" evidence="5">
    <location>
        <begin position="352"/>
        <end position="461"/>
    </location>
</feature>
<evidence type="ECO:0000313" key="7">
    <source>
        <dbReference type="EMBL" id="ORB00892.1"/>
    </source>
</evidence>
<evidence type="ECO:0000259" key="6">
    <source>
        <dbReference type="Pfam" id="PF07992"/>
    </source>
</evidence>
<sequence>MVTRIVIIGGGPAGYEAALVAATSHPDTTKVTVIDSEGIGGAAVLDDCVPSKTFIASTWLRTELRRAPRLGFDIAIDDAKLSLPQIHARVRRLAAEQSADIATQLRSVGVKIVAGRGELVDPRPGLARHRVRATGDDGSVTEHDADVVLIATGASPRIMPTAQPDGERILTWRQLYDLKKLPEHLIVVGSGVTGAEFVHAYTELGVPVTVAASRDRVLPYEDADAAAVLEESFAERGVQLFKNARAESVTRTDTGVLVTMTDGRTVEGSHALMTIGSVPNTSGLGLERVGIDIEPGEYLKVDRVSRTSVPGIYAAGDCTGLLLLASVAAMQGRIAMYHALGEGVSPIRLRTVAATVFTRPEIAAVGVTQKAIDEGQFSARTIMLPLRTNARAKMSGLRQGFVKIFCRQSTGVVIGGVVVAPIASELILPIAVAVQNRITVNELAQTLAVYPSLSGSITEAARRLMAHDDLD</sequence>
<reference evidence="7 8" key="1">
    <citation type="submission" date="2017-02" db="EMBL/GenBank/DDBJ databases">
        <title>The new phylogeny of genus Mycobacterium.</title>
        <authorList>
            <person name="Tortoli E."/>
            <person name="Trovato A."/>
            <person name="Cirillo D.M."/>
        </authorList>
    </citation>
    <scope>NUCLEOTIDE SEQUENCE [LARGE SCALE GENOMIC DNA]</scope>
    <source>
        <strain evidence="7 8">DSM 44049</strain>
    </source>
</reference>
<keyword evidence="3 4" id="KW-0274">FAD</keyword>
<dbReference type="PANTHER" id="PTHR43014:SF1">
    <property type="entry name" value="NAD(P)H DEHYDROGENASE (QUINONE)"/>
    <property type="match status" value="1"/>
</dbReference>
<comment type="similarity">
    <text evidence="1">Belongs to the class-I pyridine nucleotide-disulfide oxidoreductase family.</text>
</comment>
<dbReference type="PIRSF" id="PIRSF000350">
    <property type="entry name" value="Mercury_reductase_MerA"/>
    <property type="match status" value="1"/>
</dbReference>
<evidence type="ECO:0000313" key="8">
    <source>
        <dbReference type="Proteomes" id="UP000192739"/>
    </source>
</evidence>
<dbReference type="GO" id="GO:0050660">
    <property type="term" value="F:flavin adenine dinucleotide binding"/>
    <property type="evidence" value="ECO:0007669"/>
    <property type="project" value="TreeGrafter"/>
</dbReference>
<dbReference type="AlphaFoldDB" id="A0A1E3SB58"/>
<dbReference type="EMBL" id="MVHT01000051">
    <property type="protein sequence ID" value="ORB00892.1"/>
    <property type="molecule type" value="Genomic_DNA"/>
</dbReference>
<dbReference type="Pfam" id="PF07992">
    <property type="entry name" value="Pyr_redox_2"/>
    <property type="match status" value="1"/>
</dbReference>
<keyword evidence="2" id="KW-0285">Flavoprotein</keyword>
<dbReference type="InterPro" id="IPR001100">
    <property type="entry name" value="Pyr_nuc-diS_OxRdtase"/>
</dbReference>
<dbReference type="Proteomes" id="UP000192739">
    <property type="component" value="Unassembled WGS sequence"/>
</dbReference>
<dbReference type="PRINTS" id="PR00411">
    <property type="entry name" value="PNDRDTASEI"/>
</dbReference>
<feature type="binding site" evidence="4">
    <location>
        <position position="317"/>
    </location>
    <ligand>
        <name>FAD</name>
        <dbReference type="ChEBI" id="CHEBI:57692"/>
    </ligand>
</feature>
<dbReference type="PRINTS" id="PR00368">
    <property type="entry name" value="FADPNR"/>
</dbReference>
<feature type="binding site" evidence="4">
    <location>
        <position position="117"/>
    </location>
    <ligand>
        <name>FAD</name>
        <dbReference type="ChEBI" id="CHEBI:57692"/>
    </ligand>
</feature>
<proteinExistence type="inferred from homology"/>
<dbReference type="InterPro" id="IPR016156">
    <property type="entry name" value="FAD/NAD-linked_Rdtase_dimer_sf"/>
</dbReference>
<feature type="binding site" evidence="4">
    <location>
        <begin position="189"/>
        <end position="196"/>
    </location>
    <ligand>
        <name>NAD(+)</name>
        <dbReference type="ChEBI" id="CHEBI:57540"/>
    </ligand>
</feature>
<dbReference type="InterPro" id="IPR004099">
    <property type="entry name" value="Pyr_nucl-diS_OxRdtase_dimer"/>
</dbReference>
<keyword evidence="4" id="KW-0520">NAD</keyword>
<dbReference type="GO" id="GO:0003955">
    <property type="term" value="F:NAD(P)H dehydrogenase (quinone) activity"/>
    <property type="evidence" value="ECO:0007669"/>
    <property type="project" value="TreeGrafter"/>
</dbReference>